<dbReference type="Pfam" id="PF01381">
    <property type="entry name" value="HTH_3"/>
    <property type="match status" value="1"/>
</dbReference>
<dbReference type="OrthoDB" id="1973831at2"/>
<evidence type="ECO:0000313" key="3">
    <source>
        <dbReference type="EMBL" id="RDY29526.1"/>
    </source>
</evidence>
<keyword evidence="4" id="KW-1185">Reference proteome</keyword>
<dbReference type="SUPFAM" id="SSF47413">
    <property type="entry name" value="lambda repressor-like DNA-binding domains"/>
    <property type="match status" value="1"/>
</dbReference>
<dbReference type="AlphaFoldDB" id="A0A371JA28"/>
<protein>
    <submittedName>
        <fullName evidence="3">XRE family transcriptional regulator</fullName>
    </submittedName>
</protein>
<comment type="caution">
    <text evidence="3">The sequence shown here is derived from an EMBL/GenBank/DDBJ whole genome shotgun (WGS) entry which is preliminary data.</text>
</comment>
<dbReference type="CDD" id="cd00093">
    <property type="entry name" value="HTH_XRE"/>
    <property type="match status" value="1"/>
</dbReference>
<dbReference type="PANTHER" id="PTHR46558">
    <property type="entry name" value="TRACRIPTIONAL REGULATORY PROTEIN-RELATED-RELATED"/>
    <property type="match status" value="1"/>
</dbReference>
<dbReference type="PANTHER" id="PTHR46558:SF11">
    <property type="entry name" value="HTH-TYPE TRANSCRIPTIONAL REGULATOR XRE"/>
    <property type="match status" value="1"/>
</dbReference>
<dbReference type="InterPro" id="IPR010982">
    <property type="entry name" value="Lambda_DNA-bd_dom_sf"/>
</dbReference>
<keyword evidence="1" id="KW-0238">DNA-binding</keyword>
<reference evidence="3 4" key="1">
    <citation type="journal article" date="2017" name="Genome Announc.">
        <title>Draft Genome Sequence of a Sporulating and Motile Strain of Lachnotalea glycerini Isolated from Water in Quebec City, Canada.</title>
        <authorList>
            <person name="Maheux A.F."/>
            <person name="Boudreau D.K."/>
            <person name="Berube E."/>
            <person name="Boissinot M."/>
            <person name="Raymond F."/>
            <person name="Brodeur S."/>
            <person name="Corbeil J."/>
            <person name="Isabel S."/>
            <person name="Omar R.F."/>
            <person name="Bergeron M.G."/>
        </authorList>
    </citation>
    <scope>NUCLEOTIDE SEQUENCE [LARGE SCALE GENOMIC DNA]</scope>
    <source>
        <strain evidence="3 4">CCRI-19302</strain>
    </source>
</reference>
<dbReference type="SMART" id="SM00530">
    <property type="entry name" value="HTH_XRE"/>
    <property type="match status" value="1"/>
</dbReference>
<evidence type="ECO:0000256" key="1">
    <source>
        <dbReference type="ARBA" id="ARBA00023125"/>
    </source>
</evidence>
<sequence length="106" mass="12478">MKRSVTVKEIKERLIELRQRNGLNKIDMARKLGINKSSITRYENGQIKPTLDMLIMISKTFCVSMDWLCGFDTLEEGKYDSIVRECIKYKIAPEKLQKFIELMKED</sequence>
<dbReference type="GO" id="GO:0003677">
    <property type="term" value="F:DNA binding"/>
    <property type="evidence" value="ECO:0007669"/>
    <property type="project" value="UniProtKB-KW"/>
</dbReference>
<organism evidence="3 4">
    <name type="scientific">Lachnotalea glycerini</name>
    <dbReference type="NCBI Taxonomy" id="1763509"/>
    <lineage>
        <taxon>Bacteria</taxon>
        <taxon>Bacillati</taxon>
        <taxon>Bacillota</taxon>
        <taxon>Clostridia</taxon>
        <taxon>Lachnospirales</taxon>
        <taxon>Lachnospiraceae</taxon>
        <taxon>Lachnotalea</taxon>
    </lineage>
</organism>
<proteinExistence type="predicted"/>
<dbReference type="InterPro" id="IPR001387">
    <property type="entry name" value="Cro/C1-type_HTH"/>
</dbReference>
<evidence type="ECO:0000313" key="4">
    <source>
        <dbReference type="Proteomes" id="UP000216411"/>
    </source>
</evidence>
<feature type="domain" description="HTH cro/C1-type" evidence="2">
    <location>
        <begin position="14"/>
        <end position="68"/>
    </location>
</feature>
<dbReference type="EMBL" id="NOKA02000067">
    <property type="protein sequence ID" value="RDY29526.1"/>
    <property type="molecule type" value="Genomic_DNA"/>
</dbReference>
<gene>
    <name evidence="3" type="ORF">CG710_018435</name>
</gene>
<dbReference type="Proteomes" id="UP000216411">
    <property type="component" value="Unassembled WGS sequence"/>
</dbReference>
<evidence type="ECO:0000259" key="2">
    <source>
        <dbReference type="PROSITE" id="PS50943"/>
    </source>
</evidence>
<name>A0A371JA28_9FIRM</name>
<dbReference type="Gene3D" id="1.10.260.40">
    <property type="entry name" value="lambda repressor-like DNA-binding domains"/>
    <property type="match status" value="1"/>
</dbReference>
<accession>A0A371JA28</accession>
<dbReference type="PROSITE" id="PS50943">
    <property type="entry name" value="HTH_CROC1"/>
    <property type="match status" value="1"/>
</dbReference>